<feature type="compositionally biased region" description="Polar residues" evidence="1">
    <location>
        <begin position="49"/>
        <end position="58"/>
    </location>
</feature>
<feature type="non-terminal residue" evidence="2">
    <location>
        <position position="1"/>
    </location>
</feature>
<gene>
    <name evidence="2" type="ORF">S01H1_78903</name>
</gene>
<comment type="caution">
    <text evidence="2">The sequence shown here is derived from an EMBL/GenBank/DDBJ whole genome shotgun (WGS) entry which is preliminary data.</text>
</comment>
<dbReference type="EMBL" id="BARS01053137">
    <property type="protein sequence ID" value="GAG49030.1"/>
    <property type="molecule type" value="Genomic_DNA"/>
</dbReference>
<dbReference type="AlphaFoldDB" id="X0Y069"/>
<accession>X0Y069</accession>
<feature type="region of interest" description="Disordered" evidence="1">
    <location>
        <begin position="49"/>
        <end position="74"/>
    </location>
</feature>
<evidence type="ECO:0000256" key="1">
    <source>
        <dbReference type="SAM" id="MobiDB-lite"/>
    </source>
</evidence>
<name>X0Y069_9ZZZZ</name>
<sequence>LRLNASQFDAILKAQGRAAAVSAALASGVTVTGNRLNTFGGSRFITSPNLNTGLSQGLSPFKTGKTGSFSNLNR</sequence>
<proteinExistence type="predicted"/>
<evidence type="ECO:0000313" key="2">
    <source>
        <dbReference type="EMBL" id="GAG49030.1"/>
    </source>
</evidence>
<reference evidence="2" key="1">
    <citation type="journal article" date="2014" name="Front. Microbiol.">
        <title>High frequency of phylogenetically diverse reductive dehalogenase-homologous genes in deep subseafloor sedimentary metagenomes.</title>
        <authorList>
            <person name="Kawai M."/>
            <person name="Futagami T."/>
            <person name="Toyoda A."/>
            <person name="Takaki Y."/>
            <person name="Nishi S."/>
            <person name="Hori S."/>
            <person name="Arai W."/>
            <person name="Tsubouchi T."/>
            <person name="Morono Y."/>
            <person name="Uchiyama I."/>
            <person name="Ito T."/>
            <person name="Fujiyama A."/>
            <person name="Inagaki F."/>
            <person name="Takami H."/>
        </authorList>
    </citation>
    <scope>NUCLEOTIDE SEQUENCE</scope>
    <source>
        <strain evidence="2">Expedition CK06-06</strain>
    </source>
</reference>
<organism evidence="2">
    <name type="scientific">marine sediment metagenome</name>
    <dbReference type="NCBI Taxonomy" id="412755"/>
    <lineage>
        <taxon>unclassified sequences</taxon>
        <taxon>metagenomes</taxon>
        <taxon>ecological metagenomes</taxon>
    </lineage>
</organism>
<feature type="compositionally biased region" description="Polar residues" evidence="1">
    <location>
        <begin position="65"/>
        <end position="74"/>
    </location>
</feature>
<protein>
    <submittedName>
        <fullName evidence="2">Uncharacterized protein</fullName>
    </submittedName>
</protein>